<dbReference type="STRING" id="591019.Shell_0369"/>
<evidence type="ECO:0000259" key="2">
    <source>
        <dbReference type="Pfam" id="PF26556"/>
    </source>
</evidence>
<dbReference type="Proteomes" id="UP000002573">
    <property type="component" value="Chromosome"/>
</dbReference>
<proteinExistence type="predicted"/>
<feature type="domain" description="DUF8183" evidence="2">
    <location>
        <begin position="10"/>
        <end position="140"/>
    </location>
</feature>
<keyword evidence="4" id="KW-1185">Reference proteome</keyword>
<dbReference type="InterPro" id="IPR058836">
    <property type="entry name" value="DUF8183_C"/>
</dbReference>
<dbReference type="eggNOG" id="arCOG05407">
    <property type="taxonomic scope" value="Archaea"/>
</dbReference>
<dbReference type="AlphaFoldDB" id="D7DBF4"/>
<organism evidence="3 4">
    <name type="scientific">Staphylothermus hellenicus (strain DSM 12710 / JCM 10830 / BK20S6-10-b1 / P8)</name>
    <dbReference type="NCBI Taxonomy" id="591019"/>
    <lineage>
        <taxon>Archaea</taxon>
        <taxon>Thermoproteota</taxon>
        <taxon>Thermoprotei</taxon>
        <taxon>Desulfurococcales</taxon>
        <taxon>Desulfurococcaceae</taxon>
        <taxon>Staphylothermus</taxon>
    </lineage>
</organism>
<dbReference type="InterPro" id="IPR058496">
    <property type="entry name" value="DUF8183_N"/>
</dbReference>
<dbReference type="Pfam" id="PF26555">
    <property type="entry name" value="HTH_78"/>
    <property type="match status" value="1"/>
</dbReference>
<gene>
    <name evidence="3" type="ordered locus">Shell_0369</name>
</gene>
<evidence type="ECO:0000313" key="3">
    <source>
        <dbReference type="EMBL" id="ADI31501.1"/>
    </source>
</evidence>
<sequence length="207" mass="23655">MSDCNKVLEKIIQWLKQGSPNSKKLIDFPWEVEEENGVYKAVNPMFPISIYISCDDTIGVVRLQTPLDFETITMSKNERLLLYYKLLRLSVAPMIKYVLVGDEAVPTVIVDLSVKTLGKNEFNDALAMHLAAVNAIIRELGLEEKYKSKLFLELLSLVKKHLEEGWGRNKLVEYLTKYARIKKEQAEEIIDALLKEVTGRTESSIYA</sequence>
<protein>
    <submittedName>
        <fullName evidence="3">Uncharacterized protein</fullName>
    </submittedName>
</protein>
<dbReference type="Pfam" id="PF26556">
    <property type="entry name" value="DUF8183"/>
    <property type="match status" value="1"/>
</dbReference>
<evidence type="ECO:0000313" key="4">
    <source>
        <dbReference type="Proteomes" id="UP000002573"/>
    </source>
</evidence>
<reference evidence="3 4" key="2">
    <citation type="journal article" date="2011" name="Stand. Genomic Sci.">
        <title>Complete genome sequence of Staphylothermus hellenicus P8.</title>
        <authorList>
            <person name="Anderson I."/>
            <person name="Wirth R."/>
            <person name="Lucas S."/>
            <person name="Copeland A."/>
            <person name="Lapidus A."/>
            <person name="Cheng J.F."/>
            <person name="Goodwin L."/>
            <person name="Pitluck S."/>
            <person name="Davenport K."/>
            <person name="Detter J.C."/>
            <person name="Han C."/>
            <person name="Tapia R."/>
            <person name="Land M."/>
            <person name="Hauser L."/>
            <person name="Pati A."/>
            <person name="Mikhailova N."/>
            <person name="Woyke T."/>
            <person name="Klenk H.P."/>
            <person name="Kyrpides N."/>
            <person name="Ivanova N."/>
        </authorList>
    </citation>
    <scope>NUCLEOTIDE SEQUENCE [LARGE SCALE GENOMIC DNA]</scope>
    <source>
        <strain evidence="4">DSM 12710 / JCM 10830 / BK20S6-10-b1 / P8</strain>
    </source>
</reference>
<dbReference type="KEGG" id="shc:Shell_0369"/>
<dbReference type="HOGENOM" id="CLU_1352170_0_0_2"/>
<name>D7DBF4_STAHD</name>
<reference evidence="4" key="1">
    <citation type="submission" date="2010-05" db="EMBL/GenBank/DDBJ databases">
        <title>Complete sequence of Staphylothermus hellenicus DSM 12710.</title>
        <authorList>
            <consortium name="US DOE Joint Genome Institute"/>
            <person name="Lucas S."/>
            <person name="Copeland A."/>
            <person name="Lapidus A."/>
            <person name="Cheng J.-F."/>
            <person name="Bruce D."/>
            <person name="Goodwin L."/>
            <person name="Pitluck S."/>
            <person name="Davenport K."/>
            <person name="Detter J.C."/>
            <person name="Han C."/>
            <person name="Tapia R."/>
            <person name="Larimer F."/>
            <person name="Land M."/>
            <person name="Hauser L."/>
            <person name="Kyrpides N."/>
            <person name="Mikhailova N."/>
            <person name="Anderson I.J."/>
            <person name="Woyke T."/>
        </authorList>
    </citation>
    <scope>NUCLEOTIDE SEQUENCE [LARGE SCALE GENOMIC DNA]</scope>
    <source>
        <strain evidence="4">DSM 12710 / JCM 10830 / BK20S6-10-b1 / P8</strain>
    </source>
</reference>
<dbReference type="RefSeq" id="WP_013142699.1">
    <property type="nucleotide sequence ID" value="NC_014205.1"/>
</dbReference>
<evidence type="ECO:0000259" key="1">
    <source>
        <dbReference type="Pfam" id="PF26555"/>
    </source>
</evidence>
<feature type="domain" description="DUF8183" evidence="1">
    <location>
        <begin position="141"/>
        <end position="198"/>
    </location>
</feature>
<dbReference type="EMBL" id="CP002051">
    <property type="protein sequence ID" value="ADI31501.1"/>
    <property type="molecule type" value="Genomic_DNA"/>
</dbReference>
<dbReference type="OrthoDB" id="91412at2157"/>
<dbReference type="GeneID" id="9233658"/>
<accession>D7DBF4</accession>